<feature type="domain" description="A-factor biosynthesis hotdog" evidence="1">
    <location>
        <begin position="32"/>
        <end position="167"/>
    </location>
</feature>
<keyword evidence="3" id="KW-1185">Reference proteome</keyword>
<sequence length="374" mass="40931">MSTTSFTRRQPSAATPPDDLDLDFSRTVDRLLVHRDALGEVFLTDLRRIDDESYAAAAQLPRSHAYYGDHQLRPSFHDPLLLLEACRQANLAGAHRFYGVAEDDKFILTHLRLTLTHLPSLVVGPAPLPLVMRVRVVNRKERDGRVTGLDYAIELWVDDTVVGTSEMGLRFKTPTDYLTLRLNNRGGRALPSSATLPHVTPGTPVPPHLVGRHAAQNVVLVDAATTGATGHAGLRTPADHPSMFDHPQDHLPGMVITEGARQLALFTALDVCGMSAAKVFPTDIDVHFTRFGELEDETVLTAEANERVRIPSEPTDPGVYYTQGGLLELPESGEESLWNGGGAALEQLPVRVEARQRDELLCAVNLTLTRVSLG</sequence>
<evidence type="ECO:0000313" key="3">
    <source>
        <dbReference type="Proteomes" id="UP001183420"/>
    </source>
</evidence>
<evidence type="ECO:0000313" key="2">
    <source>
        <dbReference type="EMBL" id="MDT0319923.1"/>
    </source>
</evidence>
<dbReference type="RefSeq" id="WP_311599501.1">
    <property type="nucleotide sequence ID" value="NZ_JAVREM010000019.1"/>
</dbReference>
<dbReference type="Proteomes" id="UP001183420">
    <property type="component" value="Unassembled WGS sequence"/>
</dbReference>
<dbReference type="NCBIfam" id="NF041195">
    <property type="entry name" value="ScbA_BarX_GamBu"/>
    <property type="match status" value="1"/>
</dbReference>
<reference evidence="3" key="1">
    <citation type="submission" date="2023-07" db="EMBL/GenBank/DDBJ databases">
        <title>30 novel species of actinomycetes from the DSMZ collection.</title>
        <authorList>
            <person name="Nouioui I."/>
        </authorList>
    </citation>
    <scope>NUCLEOTIDE SEQUENCE [LARGE SCALE GENOMIC DNA]</scope>
    <source>
        <strain evidence="3">DSM 44918</strain>
    </source>
</reference>
<proteinExistence type="predicted"/>
<dbReference type="Pfam" id="PF03756">
    <property type="entry name" value="AfsA"/>
    <property type="match status" value="2"/>
</dbReference>
<organism evidence="2 3">
    <name type="scientific">Streptomyces millisiae</name>
    <dbReference type="NCBI Taxonomy" id="3075542"/>
    <lineage>
        <taxon>Bacteria</taxon>
        <taxon>Bacillati</taxon>
        <taxon>Actinomycetota</taxon>
        <taxon>Actinomycetes</taxon>
        <taxon>Kitasatosporales</taxon>
        <taxon>Streptomycetaceae</taxon>
        <taxon>Streptomyces</taxon>
    </lineage>
</organism>
<protein>
    <submittedName>
        <fullName evidence="2">ScbA/BarX family gamma-butyrolactone biosynthesis protein</fullName>
    </submittedName>
</protein>
<feature type="domain" description="A-factor biosynthesis hotdog" evidence="1">
    <location>
        <begin position="209"/>
        <end position="304"/>
    </location>
</feature>
<evidence type="ECO:0000259" key="1">
    <source>
        <dbReference type="Pfam" id="PF03756"/>
    </source>
</evidence>
<gene>
    <name evidence="2" type="ORF">RNC47_16415</name>
</gene>
<accession>A0ABU2LRM7</accession>
<dbReference type="InterPro" id="IPR047757">
    <property type="entry name" value="AfsA-like"/>
</dbReference>
<comment type="caution">
    <text evidence="2">The sequence shown here is derived from an EMBL/GenBank/DDBJ whole genome shotgun (WGS) entry which is preliminary data.</text>
</comment>
<dbReference type="EMBL" id="JAVREM010000019">
    <property type="protein sequence ID" value="MDT0319923.1"/>
    <property type="molecule type" value="Genomic_DNA"/>
</dbReference>
<dbReference type="InterPro" id="IPR005509">
    <property type="entry name" value="AfsA_hotdog_dom"/>
</dbReference>
<name>A0ABU2LRM7_9ACTN</name>